<feature type="compositionally biased region" description="Polar residues" evidence="1">
    <location>
        <begin position="12"/>
        <end position="23"/>
    </location>
</feature>
<reference evidence="2" key="1">
    <citation type="submission" date="2021-10" db="EMBL/GenBank/DDBJ databases">
        <title>Melipona bicolor Genome sequencing and assembly.</title>
        <authorList>
            <person name="Araujo N.S."/>
            <person name="Arias M.C."/>
        </authorList>
    </citation>
    <scope>NUCLEOTIDE SEQUENCE</scope>
    <source>
        <strain evidence="2">USP_2M_L1-L4_2017</strain>
        <tissue evidence="2">Whole body</tissue>
    </source>
</reference>
<accession>A0AA40FX72</accession>
<protein>
    <submittedName>
        <fullName evidence="2">Uncharacterized protein</fullName>
    </submittedName>
</protein>
<proteinExistence type="predicted"/>
<feature type="region of interest" description="Disordered" evidence="1">
    <location>
        <begin position="1"/>
        <end position="32"/>
    </location>
</feature>
<sequence length="103" mass="11406">MEEMSPRRSLGNGLSPSFASQRTDPWLPAASAGKNASWDVGQLKVENEPNLTLIGNFCKSRANENNKIFLCLEEKSVGKRWEGDGGKNVSSKNYRAKFKRAAM</sequence>
<dbReference type="AlphaFoldDB" id="A0AA40FX72"/>
<keyword evidence="3" id="KW-1185">Reference proteome</keyword>
<evidence type="ECO:0000313" key="2">
    <source>
        <dbReference type="EMBL" id="KAK1126675.1"/>
    </source>
</evidence>
<evidence type="ECO:0000256" key="1">
    <source>
        <dbReference type="SAM" id="MobiDB-lite"/>
    </source>
</evidence>
<organism evidence="2 3">
    <name type="scientific">Melipona bicolor</name>
    <dbReference type="NCBI Taxonomy" id="60889"/>
    <lineage>
        <taxon>Eukaryota</taxon>
        <taxon>Metazoa</taxon>
        <taxon>Ecdysozoa</taxon>
        <taxon>Arthropoda</taxon>
        <taxon>Hexapoda</taxon>
        <taxon>Insecta</taxon>
        <taxon>Pterygota</taxon>
        <taxon>Neoptera</taxon>
        <taxon>Endopterygota</taxon>
        <taxon>Hymenoptera</taxon>
        <taxon>Apocrita</taxon>
        <taxon>Aculeata</taxon>
        <taxon>Apoidea</taxon>
        <taxon>Anthophila</taxon>
        <taxon>Apidae</taxon>
        <taxon>Melipona</taxon>
    </lineage>
</organism>
<gene>
    <name evidence="2" type="ORF">K0M31_004301</name>
</gene>
<dbReference type="EMBL" id="JAHYIQ010000013">
    <property type="protein sequence ID" value="KAK1126675.1"/>
    <property type="molecule type" value="Genomic_DNA"/>
</dbReference>
<evidence type="ECO:0000313" key="3">
    <source>
        <dbReference type="Proteomes" id="UP001177670"/>
    </source>
</evidence>
<name>A0AA40FX72_9HYME</name>
<comment type="caution">
    <text evidence="2">The sequence shown here is derived from an EMBL/GenBank/DDBJ whole genome shotgun (WGS) entry which is preliminary data.</text>
</comment>
<dbReference type="Proteomes" id="UP001177670">
    <property type="component" value="Unassembled WGS sequence"/>
</dbReference>